<organism evidence="3 4">
    <name type="scientific">Coralloluteibacterium thermophilum</name>
    <dbReference type="NCBI Taxonomy" id="2707049"/>
    <lineage>
        <taxon>Bacteria</taxon>
        <taxon>Pseudomonadati</taxon>
        <taxon>Pseudomonadota</taxon>
        <taxon>Gammaproteobacteria</taxon>
        <taxon>Lysobacterales</taxon>
        <taxon>Lysobacteraceae</taxon>
        <taxon>Coralloluteibacterium</taxon>
    </lineage>
</organism>
<dbReference type="InterPro" id="IPR036937">
    <property type="entry name" value="Adhesion_dom_fimbrial_sf"/>
</dbReference>
<reference evidence="4" key="1">
    <citation type="journal article" date="2019" name="Int. J. Syst. Evol. Microbiol.">
        <title>The Global Catalogue of Microorganisms (GCM) 10K type strain sequencing project: providing services to taxonomists for standard genome sequencing and annotation.</title>
        <authorList>
            <consortium name="The Broad Institute Genomics Platform"/>
            <consortium name="The Broad Institute Genome Sequencing Center for Infectious Disease"/>
            <person name="Wu L."/>
            <person name="Ma J."/>
        </authorList>
    </citation>
    <scope>NUCLEOTIDE SEQUENCE [LARGE SCALE GENOMIC DNA]</scope>
    <source>
        <strain evidence="4">CGMCC 1.13574</strain>
    </source>
</reference>
<proteinExistence type="predicted"/>
<accession>A0ABV9NIE4</accession>
<evidence type="ECO:0000313" key="4">
    <source>
        <dbReference type="Proteomes" id="UP001595892"/>
    </source>
</evidence>
<name>A0ABV9NIE4_9GAMM</name>
<dbReference type="RefSeq" id="WP_377003051.1">
    <property type="nucleotide sequence ID" value="NZ_JBHSGG010000003.1"/>
</dbReference>
<dbReference type="Gene3D" id="2.60.40.1090">
    <property type="entry name" value="Fimbrial-type adhesion domain"/>
    <property type="match status" value="1"/>
</dbReference>
<evidence type="ECO:0000313" key="3">
    <source>
        <dbReference type="EMBL" id="MFC4727054.1"/>
    </source>
</evidence>
<feature type="domain" description="Spore coat protein U/FanG" evidence="2">
    <location>
        <begin position="24"/>
        <end position="159"/>
    </location>
</feature>
<feature type="signal peptide" evidence="1">
    <location>
        <begin position="1"/>
        <end position="21"/>
    </location>
</feature>
<dbReference type="PANTHER" id="PTHR37089">
    <property type="entry name" value="PROTEIN U-RELATED"/>
    <property type="match status" value="1"/>
</dbReference>
<gene>
    <name evidence="3" type="ORF">ACFO3Q_02580</name>
</gene>
<comment type="caution">
    <text evidence="3">The sequence shown here is derived from an EMBL/GenBank/DDBJ whole genome shotgun (WGS) entry which is preliminary data.</text>
</comment>
<dbReference type="InterPro" id="IPR053167">
    <property type="entry name" value="Spore_coat_component"/>
</dbReference>
<keyword evidence="4" id="KW-1185">Reference proteome</keyword>
<evidence type="ECO:0000256" key="1">
    <source>
        <dbReference type="SAM" id="SignalP"/>
    </source>
</evidence>
<protein>
    <submittedName>
        <fullName evidence="3">Spore coat U domain-containing protein</fullName>
    </submittedName>
</protein>
<evidence type="ECO:0000259" key="2">
    <source>
        <dbReference type="Pfam" id="PF05229"/>
    </source>
</evidence>
<sequence>MKVYIVLAAVAASLAPFATRAQDATASLQVQATVAESCEVTTTPVDFGSVNLLAATAHEATGTILVTCTNDAAYQIALDAGQGADATVTTRQMTRDGGTGTLAYALFSDEARATNWGDTTDTVTGTGTGTANTHDVYAQIPAGQTSVAAGSYADTVTVTVSY</sequence>
<dbReference type="SMART" id="SM00972">
    <property type="entry name" value="SCPU"/>
    <property type="match status" value="1"/>
</dbReference>
<dbReference type="Pfam" id="PF05229">
    <property type="entry name" value="SCPU"/>
    <property type="match status" value="1"/>
</dbReference>
<feature type="chain" id="PRO_5046399244" evidence="1">
    <location>
        <begin position="22"/>
        <end position="162"/>
    </location>
</feature>
<keyword evidence="1" id="KW-0732">Signal</keyword>
<dbReference type="EMBL" id="JBHSGG010000003">
    <property type="protein sequence ID" value="MFC4727054.1"/>
    <property type="molecule type" value="Genomic_DNA"/>
</dbReference>
<dbReference type="InterPro" id="IPR007893">
    <property type="entry name" value="Spore_coat_U/FanG"/>
</dbReference>
<dbReference type="Proteomes" id="UP001595892">
    <property type="component" value="Unassembled WGS sequence"/>
</dbReference>